<feature type="non-terminal residue" evidence="1">
    <location>
        <position position="84"/>
    </location>
</feature>
<accession>A0A9N9IS64</accession>
<name>A0A9N9IS64_9GLOM</name>
<keyword evidence="2" id="KW-1185">Reference proteome</keyword>
<organism evidence="1 2">
    <name type="scientific">Funneliformis caledonium</name>
    <dbReference type="NCBI Taxonomy" id="1117310"/>
    <lineage>
        <taxon>Eukaryota</taxon>
        <taxon>Fungi</taxon>
        <taxon>Fungi incertae sedis</taxon>
        <taxon>Mucoromycota</taxon>
        <taxon>Glomeromycotina</taxon>
        <taxon>Glomeromycetes</taxon>
        <taxon>Glomerales</taxon>
        <taxon>Glomeraceae</taxon>
        <taxon>Funneliformis</taxon>
    </lineage>
</organism>
<reference evidence="1" key="1">
    <citation type="submission" date="2021-06" db="EMBL/GenBank/DDBJ databases">
        <authorList>
            <person name="Kallberg Y."/>
            <person name="Tangrot J."/>
            <person name="Rosling A."/>
        </authorList>
    </citation>
    <scope>NUCLEOTIDE SEQUENCE</scope>
    <source>
        <strain evidence="1">UK204</strain>
    </source>
</reference>
<dbReference type="EMBL" id="CAJVPQ010017700">
    <property type="protein sequence ID" value="CAG8749146.1"/>
    <property type="molecule type" value="Genomic_DNA"/>
</dbReference>
<proteinExistence type="predicted"/>
<evidence type="ECO:0000313" key="2">
    <source>
        <dbReference type="Proteomes" id="UP000789570"/>
    </source>
</evidence>
<gene>
    <name evidence="1" type="ORF">FCALED_LOCUS16183</name>
</gene>
<sequence>MQAERAGLQAGLAWLGLLIDLHDPRKKVARLEPVAIQAKPAYAELYLIVIKSTFYRRILDVAGATWVLSSNHMLNFLNGLISSQ</sequence>
<protein>
    <submittedName>
        <fullName evidence="1">17732_t:CDS:1</fullName>
    </submittedName>
</protein>
<comment type="caution">
    <text evidence="1">The sequence shown here is derived from an EMBL/GenBank/DDBJ whole genome shotgun (WGS) entry which is preliminary data.</text>
</comment>
<dbReference type="AlphaFoldDB" id="A0A9N9IS64"/>
<dbReference type="Proteomes" id="UP000789570">
    <property type="component" value="Unassembled WGS sequence"/>
</dbReference>
<evidence type="ECO:0000313" key="1">
    <source>
        <dbReference type="EMBL" id="CAG8749146.1"/>
    </source>
</evidence>